<feature type="transmembrane region" description="Helical" evidence="10">
    <location>
        <begin position="77"/>
        <end position="99"/>
    </location>
</feature>
<evidence type="ECO:0000256" key="8">
    <source>
        <dbReference type="ARBA" id="ARBA00023136"/>
    </source>
</evidence>
<dbReference type="PANTHER" id="PTHR12263">
    <property type="entry name" value="VACUOLAR ATP SYNTHASE SUBUNIT H"/>
    <property type="match status" value="1"/>
</dbReference>
<keyword evidence="7" id="KW-0406">Ion transport</keyword>
<dbReference type="Pfam" id="PF05493">
    <property type="entry name" value="ATP_synt_H"/>
    <property type="match status" value="1"/>
</dbReference>
<dbReference type="Ensembl" id="ENSSMAT00000034932.2">
    <property type="protein sequence ID" value="ENSSMAP00000034492.2"/>
    <property type="gene ID" value="ENSSMAG00000037881.1"/>
</dbReference>
<gene>
    <name evidence="11" type="primary">atpv0e2</name>
</gene>
<evidence type="ECO:0000313" key="11">
    <source>
        <dbReference type="Ensembl" id="ENSSMAP00000034492.2"/>
    </source>
</evidence>
<evidence type="ECO:0000256" key="6">
    <source>
        <dbReference type="ARBA" id="ARBA00022989"/>
    </source>
</evidence>
<dbReference type="GO" id="GO:0046961">
    <property type="term" value="F:proton-transporting ATPase activity, rotational mechanism"/>
    <property type="evidence" value="ECO:0007669"/>
    <property type="project" value="InterPro"/>
</dbReference>
<comment type="similarity">
    <text evidence="2">Belongs to the V-ATPase e1/e2 subunit family.</text>
</comment>
<reference evidence="11" key="2">
    <citation type="submission" date="2025-08" db="UniProtKB">
        <authorList>
            <consortium name="Ensembl"/>
        </authorList>
    </citation>
    <scope>IDENTIFICATION</scope>
</reference>
<evidence type="ECO:0000256" key="2">
    <source>
        <dbReference type="ARBA" id="ARBA00008328"/>
    </source>
</evidence>
<keyword evidence="5" id="KW-0375">Hydrogen ion transport</keyword>
<dbReference type="GO" id="GO:0033179">
    <property type="term" value="C:proton-transporting V-type ATPase, V0 domain"/>
    <property type="evidence" value="ECO:0007669"/>
    <property type="project" value="InterPro"/>
</dbReference>
<evidence type="ECO:0000256" key="4">
    <source>
        <dbReference type="ARBA" id="ARBA00022692"/>
    </source>
</evidence>
<accession>A0A8D3BHV6</accession>
<evidence type="ECO:0008006" key="13">
    <source>
        <dbReference type="Google" id="ProtNLM"/>
    </source>
</evidence>
<evidence type="ECO:0000313" key="12">
    <source>
        <dbReference type="Proteomes" id="UP000694558"/>
    </source>
</evidence>
<keyword evidence="6 10" id="KW-1133">Transmembrane helix</keyword>
<keyword evidence="8 10" id="KW-0472">Membrane</keyword>
<evidence type="ECO:0000256" key="5">
    <source>
        <dbReference type="ARBA" id="ARBA00022781"/>
    </source>
</evidence>
<feature type="compositionally biased region" description="Polar residues" evidence="9">
    <location>
        <begin position="1"/>
        <end position="11"/>
    </location>
</feature>
<organism evidence="11 12">
    <name type="scientific">Scophthalmus maximus</name>
    <name type="common">Turbot</name>
    <name type="synonym">Psetta maxima</name>
    <dbReference type="NCBI Taxonomy" id="52904"/>
    <lineage>
        <taxon>Eukaryota</taxon>
        <taxon>Metazoa</taxon>
        <taxon>Chordata</taxon>
        <taxon>Craniata</taxon>
        <taxon>Vertebrata</taxon>
        <taxon>Euteleostomi</taxon>
        <taxon>Actinopterygii</taxon>
        <taxon>Neopterygii</taxon>
        <taxon>Teleostei</taxon>
        <taxon>Neoteleostei</taxon>
        <taxon>Acanthomorphata</taxon>
        <taxon>Carangaria</taxon>
        <taxon>Pleuronectiformes</taxon>
        <taxon>Pleuronectoidei</taxon>
        <taxon>Scophthalmidae</taxon>
        <taxon>Scophthalmus</taxon>
    </lineage>
</organism>
<dbReference type="Proteomes" id="UP000694558">
    <property type="component" value="Chromosome 8"/>
</dbReference>
<feature type="transmembrane region" description="Helical" evidence="10">
    <location>
        <begin position="106"/>
        <end position="129"/>
    </location>
</feature>
<reference evidence="11" key="1">
    <citation type="submission" date="2023-05" db="EMBL/GenBank/DDBJ databases">
        <title>High-quality long-read genome of Scophthalmus maximus.</title>
        <authorList>
            <person name="Lien S."/>
            <person name="Martinez P."/>
        </authorList>
    </citation>
    <scope>NUCLEOTIDE SEQUENCE [LARGE SCALE GENOMIC DNA]</scope>
</reference>
<dbReference type="GeneTree" id="ENSGT00940000162476"/>
<comment type="subcellular location">
    <subcellularLocation>
        <location evidence="1">Membrane</location>
        <topology evidence="1">Multi-pass membrane protein</topology>
    </subcellularLocation>
</comment>
<keyword evidence="4 10" id="KW-0812">Transmembrane</keyword>
<dbReference type="PANTHER" id="PTHR12263:SF2">
    <property type="entry name" value="V-TYPE PROTON ATPASE SUBUNIT E 2"/>
    <property type="match status" value="1"/>
</dbReference>
<sequence length="152" mass="17033">MPSGSWLHQSQPGRPPVRTNPTPRRLRWAGTLRNPTDSAHQPLMRSVRLQADDSSPVHPYLRLFSGVRAGAMVSHSLALPMICFTTLWALVGVVAPFLVPKGPNRGVIVTSLILTAVCCYLFWLVAILAQANPLFGPQLKNETIWYLRYFWE</sequence>
<feature type="region of interest" description="Disordered" evidence="9">
    <location>
        <begin position="1"/>
        <end position="39"/>
    </location>
</feature>
<protein>
    <recommendedName>
        <fullName evidence="13">V-type proton ATPase subunit e 2</fullName>
    </recommendedName>
</protein>
<keyword evidence="3" id="KW-0813">Transport</keyword>
<dbReference type="AlphaFoldDB" id="A0A8D3BHV6"/>
<name>A0A8D3BHV6_SCOMX</name>
<evidence type="ECO:0000256" key="3">
    <source>
        <dbReference type="ARBA" id="ARBA00022448"/>
    </source>
</evidence>
<evidence type="ECO:0000256" key="10">
    <source>
        <dbReference type="SAM" id="Phobius"/>
    </source>
</evidence>
<evidence type="ECO:0000256" key="1">
    <source>
        <dbReference type="ARBA" id="ARBA00004141"/>
    </source>
</evidence>
<evidence type="ECO:0000256" key="7">
    <source>
        <dbReference type="ARBA" id="ARBA00023065"/>
    </source>
</evidence>
<proteinExistence type="inferred from homology"/>
<evidence type="ECO:0000256" key="9">
    <source>
        <dbReference type="SAM" id="MobiDB-lite"/>
    </source>
</evidence>
<dbReference type="InterPro" id="IPR008389">
    <property type="entry name" value="ATPase_V0-cplx_e1/e2_su"/>
</dbReference>